<dbReference type="RefSeq" id="WP_130432657.1">
    <property type="nucleotide sequence ID" value="NZ_SGXF01000001.1"/>
</dbReference>
<keyword evidence="1" id="KW-1133">Transmembrane helix</keyword>
<evidence type="ECO:0000313" key="2">
    <source>
        <dbReference type="EMBL" id="RZT02353.1"/>
    </source>
</evidence>
<organism evidence="2 3">
    <name type="scientific">Cuneatibacter caecimuris</name>
    <dbReference type="NCBI Taxonomy" id="1796618"/>
    <lineage>
        <taxon>Bacteria</taxon>
        <taxon>Bacillati</taxon>
        <taxon>Bacillota</taxon>
        <taxon>Clostridia</taxon>
        <taxon>Lachnospirales</taxon>
        <taxon>Lachnospiraceae</taxon>
        <taxon>Cuneatibacter</taxon>
    </lineage>
</organism>
<reference evidence="2 3" key="1">
    <citation type="submission" date="2019-02" db="EMBL/GenBank/DDBJ databases">
        <title>Genomic Encyclopedia of Type Strains, Phase IV (KMG-IV): sequencing the most valuable type-strain genomes for metagenomic binning, comparative biology and taxonomic classification.</title>
        <authorList>
            <person name="Goeker M."/>
        </authorList>
    </citation>
    <scope>NUCLEOTIDE SEQUENCE [LARGE SCALE GENOMIC DNA]</scope>
    <source>
        <strain evidence="2 3">DSM 29486</strain>
    </source>
</reference>
<keyword evidence="1" id="KW-0812">Transmembrane</keyword>
<protein>
    <recommendedName>
        <fullName evidence="4">FMN-binding protein</fullName>
    </recommendedName>
</protein>
<name>A0A4Q7PNH8_9FIRM</name>
<dbReference type="Proteomes" id="UP000292927">
    <property type="component" value="Unassembled WGS sequence"/>
</dbReference>
<evidence type="ECO:0008006" key="4">
    <source>
        <dbReference type="Google" id="ProtNLM"/>
    </source>
</evidence>
<evidence type="ECO:0000313" key="3">
    <source>
        <dbReference type="Proteomes" id="UP000292927"/>
    </source>
</evidence>
<evidence type="ECO:0000256" key="1">
    <source>
        <dbReference type="SAM" id="Phobius"/>
    </source>
</evidence>
<accession>A0A4Q7PNH8</accession>
<gene>
    <name evidence="2" type="ORF">EV209_0466</name>
</gene>
<dbReference type="EMBL" id="SGXF01000001">
    <property type="protein sequence ID" value="RZT02353.1"/>
    <property type="molecule type" value="Genomic_DNA"/>
</dbReference>
<dbReference type="AlphaFoldDB" id="A0A4Q7PNH8"/>
<keyword evidence="3" id="KW-1185">Reference proteome</keyword>
<dbReference type="OrthoDB" id="9790495at2"/>
<proteinExistence type="predicted"/>
<feature type="transmembrane region" description="Helical" evidence="1">
    <location>
        <begin position="15"/>
        <end position="37"/>
    </location>
</feature>
<sequence length="154" mass="16781">MSGKTKIMVFKMKELIYTAVFVVLGILLILLLVWMFLGKGKDKDQPAENASKYIAGVYTSSIKLGNQTLDVQVSVDADHINSVGFVNLDEAVSAMYPLMPTALSSLNTQIVQKQTLEGVTYSDDMKYTAQVLLKAIDAALNKAKVQETTTLAAD</sequence>
<comment type="caution">
    <text evidence="2">The sequence shown here is derived from an EMBL/GenBank/DDBJ whole genome shotgun (WGS) entry which is preliminary data.</text>
</comment>
<keyword evidence="1" id="KW-0472">Membrane</keyword>